<feature type="domain" description="Amine oxidase" evidence="1">
    <location>
        <begin position="219"/>
        <end position="275"/>
    </location>
</feature>
<dbReference type="EMBL" id="KZ825880">
    <property type="protein sequence ID" value="PYH94046.1"/>
    <property type="molecule type" value="Genomic_DNA"/>
</dbReference>
<dbReference type="InterPro" id="IPR002937">
    <property type="entry name" value="Amino_oxidase"/>
</dbReference>
<dbReference type="SUPFAM" id="SSF51905">
    <property type="entry name" value="FAD/NAD(P)-binding domain"/>
    <property type="match status" value="1"/>
</dbReference>
<dbReference type="Pfam" id="PF01593">
    <property type="entry name" value="Amino_oxidase"/>
    <property type="match status" value="1"/>
</dbReference>
<dbReference type="GO" id="GO:0016491">
    <property type="term" value="F:oxidoreductase activity"/>
    <property type="evidence" value="ECO:0007669"/>
    <property type="project" value="InterPro"/>
</dbReference>
<protein>
    <submittedName>
        <fullName evidence="2">FAD dependent oxidoreductase</fullName>
    </submittedName>
</protein>
<evidence type="ECO:0000313" key="2">
    <source>
        <dbReference type="EMBL" id="PYH94046.1"/>
    </source>
</evidence>
<dbReference type="Gene3D" id="3.50.50.60">
    <property type="entry name" value="FAD/NAD(P)-binding domain"/>
    <property type="match status" value="1"/>
</dbReference>
<organism evidence="2 3">
    <name type="scientific">Aspergillus ellipticus CBS 707.79</name>
    <dbReference type="NCBI Taxonomy" id="1448320"/>
    <lineage>
        <taxon>Eukaryota</taxon>
        <taxon>Fungi</taxon>
        <taxon>Dikarya</taxon>
        <taxon>Ascomycota</taxon>
        <taxon>Pezizomycotina</taxon>
        <taxon>Eurotiomycetes</taxon>
        <taxon>Eurotiomycetidae</taxon>
        <taxon>Eurotiales</taxon>
        <taxon>Aspergillaceae</taxon>
        <taxon>Aspergillus</taxon>
        <taxon>Aspergillus subgen. Circumdati</taxon>
    </lineage>
</organism>
<dbReference type="Pfam" id="PF13450">
    <property type="entry name" value="NAD_binding_8"/>
    <property type="match status" value="1"/>
</dbReference>
<sequence>MATTTNPAANNPTEVDVCILGGGAAGTYAAIRLHQEHKSIALIERQPHLGGQTTTYTCPNNTHPPIDYGVTYFQDLLIVRAMFSYFNIPLSSTRFKYKIDMFDFRTGGVIPPLPHTDSESEAAMQRYLAQLARYPFLKTGFELPDPVPEDLLLPFGEFWVKHGLQPARDDLGTTVVPIGDWPALPSVYVMKYVNAEVLEGDRETGFVRPVGRNNAVLYERAQQVLGEGGQRLLFGSRVVEVERDGDGDWVRVRVRGEDGEEKLVRAKRIIVAVPPTMENLEAFGLGATERRLFGQFNYFYFYTGLVRIDGLPADVCYMNRAEDDPFMRPRFPGMIILKAAEVPELRGVQYGSLTPMSEGELRQGILEDLDSIRRRTGVDFPDPEFLALGDHSPYEMSVSAEAIRNGFYRELNALQGERRTYYTGATFESHNTPQIWEFTEQLLQKHILKSLE</sequence>
<evidence type="ECO:0000313" key="3">
    <source>
        <dbReference type="Proteomes" id="UP000247810"/>
    </source>
</evidence>
<accession>A0A319D9H0</accession>
<dbReference type="Gene3D" id="1.10.405.20">
    <property type="match status" value="1"/>
</dbReference>
<keyword evidence="3" id="KW-1185">Reference proteome</keyword>
<dbReference type="Gene3D" id="3.30.70.1990">
    <property type="match status" value="1"/>
</dbReference>
<evidence type="ECO:0000259" key="1">
    <source>
        <dbReference type="Pfam" id="PF01593"/>
    </source>
</evidence>
<name>A0A319D9H0_9EURO</name>
<dbReference type="InterPro" id="IPR036188">
    <property type="entry name" value="FAD/NAD-bd_sf"/>
</dbReference>
<dbReference type="AlphaFoldDB" id="A0A319D9H0"/>
<reference evidence="2 3" key="1">
    <citation type="submission" date="2018-02" db="EMBL/GenBank/DDBJ databases">
        <title>The genomes of Aspergillus section Nigri reveals drivers in fungal speciation.</title>
        <authorList>
            <consortium name="DOE Joint Genome Institute"/>
            <person name="Vesth T.C."/>
            <person name="Nybo J."/>
            <person name="Theobald S."/>
            <person name="Brandl J."/>
            <person name="Frisvad J.C."/>
            <person name="Nielsen K.F."/>
            <person name="Lyhne E.K."/>
            <person name="Kogle M.E."/>
            <person name="Kuo A."/>
            <person name="Riley R."/>
            <person name="Clum A."/>
            <person name="Nolan M."/>
            <person name="Lipzen A."/>
            <person name="Salamov A."/>
            <person name="Henrissat B."/>
            <person name="Wiebenga A."/>
            <person name="De vries R.P."/>
            <person name="Grigoriev I.V."/>
            <person name="Mortensen U.H."/>
            <person name="Andersen M.R."/>
            <person name="Baker S.E."/>
        </authorList>
    </citation>
    <scope>NUCLEOTIDE SEQUENCE [LARGE SCALE GENOMIC DNA]</scope>
    <source>
        <strain evidence="2 3">CBS 707.79</strain>
    </source>
</reference>
<dbReference type="Proteomes" id="UP000247810">
    <property type="component" value="Unassembled WGS sequence"/>
</dbReference>
<dbReference type="OrthoDB" id="68575at2759"/>
<gene>
    <name evidence="2" type="ORF">BO71DRAFT_430382</name>
</gene>
<dbReference type="VEuPathDB" id="FungiDB:BO71DRAFT_430382"/>
<proteinExistence type="predicted"/>